<organism evidence="1 2">
    <name type="scientific">Schistosoma japonicum</name>
    <name type="common">Blood fluke</name>
    <dbReference type="NCBI Taxonomy" id="6182"/>
    <lineage>
        <taxon>Eukaryota</taxon>
        <taxon>Metazoa</taxon>
        <taxon>Spiralia</taxon>
        <taxon>Lophotrochozoa</taxon>
        <taxon>Platyhelminthes</taxon>
        <taxon>Trematoda</taxon>
        <taxon>Digenea</taxon>
        <taxon>Strigeidida</taxon>
        <taxon>Schistosomatoidea</taxon>
        <taxon>Schistosomatidae</taxon>
        <taxon>Schistosoma</taxon>
    </lineage>
</organism>
<name>A0A4Z2CUF3_SCHJA</name>
<accession>A0A4Z2CUF3</accession>
<feature type="non-terminal residue" evidence="1">
    <location>
        <position position="1"/>
    </location>
</feature>
<reference evidence="1 2" key="1">
    <citation type="submission" date="2019-03" db="EMBL/GenBank/DDBJ databases">
        <title>An improved genome assembly of the fluke Schistosoma japonicum.</title>
        <authorList>
            <person name="Hu W."/>
            <person name="Luo F."/>
            <person name="Yin M."/>
            <person name="Mo X."/>
            <person name="Sun C."/>
            <person name="Wu Q."/>
            <person name="Zhu B."/>
            <person name="Xiang M."/>
            <person name="Wang J."/>
            <person name="Wang Y."/>
            <person name="Zhang T."/>
            <person name="Xu B."/>
            <person name="Zheng H."/>
            <person name="Feng Z."/>
        </authorList>
    </citation>
    <scope>NUCLEOTIDE SEQUENCE [LARGE SCALE GENOMIC DNA]</scope>
    <source>
        <strain evidence="1">HuSjv2</strain>
        <tissue evidence="1">Worms</tissue>
    </source>
</reference>
<dbReference type="OrthoDB" id="6142323at2759"/>
<dbReference type="AlphaFoldDB" id="A0A4Z2CUF3"/>
<feature type="non-terminal residue" evidence="1">
    <location>
        <position position="184"/>
    </location>
</feature>
<dbReference type="Proteomes" id="UP000311919">
    <property type="component" value="Unassembled WGS sequence"/>
</dbReference>
<keyword evidence="2" id="KW-1185">Reference proteome</keyword>
<dbReference type="EMBL" id="SKCS01000422">
    <property type="protein sequence ID" value="TNN07774.1"/>
    <property type="molecule type" value="Genomic_DNA"/>
</dbReference>
<dbReference type="PANTHER" id="PTHR47027:SF20">
    <property type="entry name" value="REVERSE TRANSCRIPTASE-LIKE PROTEIN WITH RNA-DIRECTED DNA POLYMERASE DOMAIN"/>
    <property type="match status" value="1"/>
</dbReference>
<gene>
    <name evidence="1" type="ORF">EWB00_007528</name>
</gene>
<evidence type="ECO:0000313" key="1">
    <source>
        <dbReference type="EMBL" id="TNN07774.1"/>
    </source>
</evidence>
<comment type="caution">
    <text evidence="1">The sequence shown here is derived from an EMBL/GenBank/DDBJ whole genome shotgun (WGS) entry which is preliminary data.</text>
</comment>
<evidence type="ECO:0000313" key="2">
    <source>
        <dbReference type="Proteomes" id="UP000311919"/>
    </source>
</evidence>
<dbReference type="PANTHER" id="PTHR47027">
    <property type="entry name" value="REVERSE TRANSCRIPTASE DOMAIN-CONTAINING PROTEIN"/>
    <property type="match status" value="1"/>
</dbReference>
<protein>
    <submittedName>
        <fullName evidence="1">Uncharacterized protein</fullName>
    </submittedName>
</protein>
<sequence>SALKMSHLTLPHGFPSPAVWQLSLGLCGHALRSLRPTLIYLLFQTLESRSIDVCCVSETRIQDPSKIINLISPYQNKETARFTLRVSGSPDAASHGLAGVGMALRQKSSCDNHRGISLTNIVSKLLASIILRRLTRAREEQTRENQAGFRPGRGCIDHIFTLRQVLEHRHTFRRPTIVVFLDLK</sequence>
<proteinExistence type="predicted"/>